<organism evidence="3 4">
    <name type="scientific">Coemansia guatemalensis</name>
    <dbReference type="NCBI Taxonomy" id="2761395"/>
    <lineage>
        <taxon>Eukaryota</taxon>
        <taxon>Fungi</taxon>
        <taxon>Fungi incertae sedis</taxon>
        <taxon>Zoopagomycota</taxon>
        <taxon>Kickxellomycotina</taxon>
        <taxon>Kickxellomycetes</taxon>
        <taxon>Kickxellales</taxon>
        <taxon>Kickxellaceae</taxon>
        <taxon>Coemansia</taxon>
    </lineage>
</organism>
<evidence type="ECO:0000256" key="2">
    <source>
        <dbReference type="SAM" id="Phobius"/>
    </source>
</evidence>
<proteinExistence type="predicted"/>
<name>A0A9W8HR05_9FUNG</name>
<evidence type="ECO:0000256" key="1">
    <source>
        <dbReference type="SAM" id="MobiDB-lite"/>
    </source>
</evidence>
<keyword evidence="2" id="KW-0812">Transmembrane</keyword>
<accession>A0A9W8HR05</accession>
<dbReference type="EMBL" id="JANBUO010001315">
    <property type="protein sequence ID" value="KAJ2798808.1"/>
    <property type="molecule type" value="Genomic_DNA"/>
</dbReference>
<keyword evidence="2" id="KW-0472">Membrane</keyword>
<sequence>MNSLQTPIRNAAGASSPGTAADAAAAVGLSSPFRTPVRGQQQQQQRRQEQALLASPTGEQRGQGAELSFSPRGRWINPEAQRVLDDRAQQPNERQSTMRLRWNVASLLVLAWCSQTGVYRQLKSVGLSAGIPLYVWGWIEWMGLAVLAYNIGEAVWYLLQPK</sequence>
<protein>
    <submittedName>
        <fullName evidence="3">Uncharacterized protein</fullName>
    </submittedName>
</protein>
<dbReference type="OrthoDB" id="509821at2759"/>
<evidence type="ECO:0000313" key="4">
    <source>
        <dbReference type="Proteomes" id="UP001140094"/>
    </source>
</evidence>
<reference evidence="3" key="1">
    <citation type="submission" date="2022-07" db="EMBL/GenBank/DDBJ databases">
        <title>Phylogenomic reconstructions and comparative analyses of Kickxellomycotina fungi.</title>
        <authorList>
            <person name="Reynolds N.K."/>
            <person name="Stajich J.E."/>
            <person name="Barry K."/>
            <person name="Grigoriev I.V."/>
            <person name="Crous P."/>
            <person name="Smith M.E."/>
        </authorList>
    </citation>
    <scope>NUCLEOTIDE SEQUENCE</scope>
    <source>
        <strain evidence="3">NRRL 1565</strain>
    </source>
</reference>
<comment type="caution">
    <text evidence="3">The sequence shown here is derived from an EMBL/GenBank/DDBJ whole genome shotgun (WGS) entry which is preliminary data.</text>
</comment>
<keyword evidence="4" id="KW-1185">Reference proteome</keyword>
<feature type="transmembrane region" description="Helical" evidence="2">
    <location>
        <begin position="100"/>
        <end position="118"/>
    </location>
</feature>
<dbReference type="Proteomes" id="UP001140094">
    <property type="component" value="Unassembled WGS sequence"/>
</dbReference>
<feature type="non-terminal residue" evidence="3">
    <location>
        <position position="162"/>
    </location>
</feature>
<feature type="transmembrane region" description="Helical" evidence="2">
    <location>
        <begin position="138"/>
        <end position="159"/>
    </location>
</feature>
<keyword evidence="2" id="KW-1133">Transmembrane helix</keyword>
<dbReference type="AlphaFoldDB" id="A0A9W8HR05"/>
<gene>
    <name evidence="3" type="ORF">H4R20_004682</name>
</gene>
<feature type="region of interest" description="Disordered" evidence="1">
    <location>
        <begin position="1"/>
        <end position="73"/>
    </location>
</feature>
<evidence type="ECO:0000313" key="3">
    <source>
        <dbReference type="EMBL" id="KAJ2798808.1"/>
    </source>
</evidence>
<feature type="compositionally biased region" description="Low complexity" evidence="1">
    <location>
        <begin position="11"/>
        <end position="31"/>
    </location>
</feature>